<dbReference type="STRING" id="35752.SAMN05421541_102208"/>
<sequence>MGAGEIGRRLGVGPSRVQQLINRKGFPDPYDELDMGKVWRTADVEKWIREHRSDLAQDPEGSE</sequence>
<dbReference type="AlphaFoldDB" id="A0A1I2BAP8"/>
<protein>
    <recommendedName>
        <fullName evidence="3">DNA-binding protein</fullName>
    </recommendedName>
</protein>
<dbReference type="Proteomes" id="UP000199645">
    <property type="component" value="Unassembled WGS sequence"/>
</dbReference>
<organism evidence="1 2">
    <name type="scientific">Actinoplanes philippinensis</name>
    <dbReference type="NCBI Taxonomy" id="35752"/>
    <lineage>
        <taxon>Bacteria</taxon>
        <taxon>Bacillati</taxon>
        <taxon>Actinomycetota</taxon>
        <taxon>Actinomycetes</taxon>
        <taxon>Micromonosporales</taxon>
        <taxon>Micromonosporaceae</taxon>
        <taxon>Actinoplanes</taxon>
    </lineage>
</organism>
<name>A0A1I2BAP8_9ACTN</name>
<evidence type="ECO:0000313" key="2">
    <source>
        <dbReference type="Proteomes" id="UP000199645"/>
    </source>
</evidence>
<proteinExistence type="predicted"/>
<evidence type="ECO:0008006" key="3">
    <source>
        <dbReference type="Google" id="ProtNLM"/>
    </source>
</evidence>
<reference evidence="1 2" key="1">
    <citation type="submission" date="2016-10" db="EMBL/GenBank/DDBJ databases">
        <authorList>
            <person name="de Groot N.N."/>
        </authorList>
    </citation>
    <scope>NUCLEOTIDE SEQUENCE [LARGE SCALE GENOMIC DNA]</scope>
    <source>
        <strain evidence="1 2">DSM 43019</strain>
    </source>
</reference>
<gene>
    <name evidence="1" type="ORF">SAMN05421541_102208</name>
</gene>
<dbReference type="EMBL" id="FONV01000002">
    <property type="protein sequence ID" value="SFE53139.1"/>
    <property type="molecule type" value="Genomic_DNA"/>
</dbReference>
<keyword evidence="2" id="KW-1185">Reference proteome</keyword>
<evidence type="ECO:0000313" key="1">
    <source>
        <dbReference type="EMBL" id="SFE53139.1"/>
    </source>
</evidence>
<dbReference type="OrthoDB" id="3400183at2"/>
<accession>A0A1I2BAP8</accession>